<organism evidence="3 4">
    <name type="scientific">Thermosulfidibacter takaii (strain DSM 17441 / JCM 13301 / NBRC 103674 / ABI70S6)</name>
    <dbReference type="NCBI Taxonomy" id="1298851"/>
    <lineage>
        <taxon>Bacteria</taxon>
        <taxon>Pseudomonadati</taxon>
        <taxon>Thermosulfidibacterota</taxon>
        <taxon>Thermosulfidibacteria</taxon>
        <taxon>Thermosulfidibacterales</taxon>
        <taxon>Thermosulfidibacteraceae</taxon>
    </lineage>
</organism>
<keyword evidence="4" id="KW-1185">Reference proteome</keyword>
<keyword evidence="1 3" id="KW-0328">Glycosyltransferase</keyword>
<dbReference type="PANTHER" id="PTHR30160:SF19">
    <property type="entry name" value="LIPOPOLYSACCHARIDE HEPTOSYLTRANSFERASE 1"/>
    <property type="match status" value="1"/>
</dbReference>
<dbReference type="GO" id="GO:0008713">
    <property type="term" value="F:ADP-heptose-lipopolysaccharide heptosyltransferase activity"/>
    <property type="evidence" value="ECO:0007669"/>
    <property type="project" value="TreeGrafter"/>
</dbReference>
<reference evidence="4" key="1">
    <citation type="journal article" date="2018" name="Science">
        <title>A primordial and reversible TCA cycle in a facultatively chemolithoautotrophic thermophile.</title>
        <authorList>
            <person name="Nunoura T."/>
            <person name="Chikaraishi Y."/>
            <person name="Izaki R."/>
            <person name="Suwa T."/>
            <person name="Sato T."/>
            <person name="Harada T."/>
            <person name="Mori K."/>
            <person name="Kato Y."/>
            <person name="Miyazaki M."/>
            <person name="Shimamura S."/>
            <person name="Yanagawa K."/>
            <person name="Shuto A."/>
            <person name="Ohkouchi N."/>
            <person name="Fujita N."/>
            <person name="Takaki Y."/>
            <person name="Atomi H."/>
            <person name="Takai K."/>
        </authorList>
    </citation>
    <scope>NUCLEOTIDE SEQUENCE [LARGE SCALE GENOMIC DNA]</scope>
    <source>
        <strain evidence="4">DSM 17441 / JCM 13301 / NBRC 103674 / ABI70S6</strain>
    </source>
</reference>
<proteinExistence type="predicted"/>
<dbReference type="PANTHER" id="PTHR30160">
    <property type="entry name" value="TETRAACYLDISACCHARIDE 4'-KINASE-RELATED"/>
    <property type="match status" value="1"/>
</dbReference>
<dbReference type="Pfam" id="PF01075">
    <property type="entry name" value="Glyco_transf_9"/>
    <property type="match status" value="1"/>
</dbReference>
<dbReference type="EC" id="2.4.-.-" evidence="3"/>
<evidence type="ECO:0000256" key="2">
    <source>
        <dbReference type="ARBA" id="ARBA00022679"/>
    </source>
</evidence>
<dbReference type="SUPFAM" id="SSF53756">
    <property type="entry name" value="UDP-Glycosyltransferase/glycogen phosphorylase"/>
    <property type="match status" value="1"/>
</dbReference>
<dbReference type="GO" id="GO:0005829">
    <property type="term" value="C:cytosol"/>
    <property type="evidence" value="ECO:0007669"/>
    <property type="project" value="TreeGrafter"/>
</dbReference>
<dbReference type="KEGG" id="ttk:TST_1662"/>
<evidence type="ECO:0000256" key="1">
    <source>
        <dbReference type="ARBA" id="ARBA00022676"/>
    </source>
</evidence>
<dbReference type="InterPro" id="IPR051199">
    <property type="entry name" value="LPS_LOS_Heptosyltrfase"/>
</dbReference>
<dbReference type="EMBL" id="AP013035">
    <property type="protein sequence ID" value="BAT72446.1"/>
    <property type="molecule type" value="Genomic_DNA"/>
</dbReference>
<dbReference type="STRING" id="1298851.TST_1662"/>
<evidence type="ECO:0000313" key="4">
    <source>
        <dbReference type="Proteomes" id="UP000063234"/>
    </source>
</evidence>
<gene>
    <name evidence="3" type="primary">waaC</name>
    <name evidence="3" type="ORF">TST_1662</name>
</gene>
<keyword evidence="2 3" id="KW-0808">Transferase</keyword>
<name>A0A0S3QVU4_THET7</name>
<protein>
    <submittedName>
        <fullName evidence="3">Heptosyltransferase I</fullName>
        <ecNumber evidence="3">2.4.-.-</ecNumber>
    </submittedName>
</protein>
<evidence type="ECO:0000313" key="3">
    <source>
        <dbReference type="EMBL" id="BAT72446.1"/>
    </source>
</evidence>
<dbReference type="CDD" id="cd03789">
    <property type="entry name" value="GT9_LPS_heptosyltransferase"/>
    <property type="match status" value="1"/>
</dbReference>
<accession>A0A0S3QVU4</accession>
<sequence>MVKLSALGDVVHALGAVSIIKRLTDLKVWWLVKESYFPLFKSVDFVDRVISPKDIDVTFIRRFPVVVDLQGLIKSAFYAYLLGKKRVGFSKQEAKEKLAIYFYSDVCNTSSRHVVQKLRELVCCACEIEDDGIYDFGLKVFKDEYEAVNSLVPEDYILVIPSAAWKTKVLSYEWCARFFALARKELELPVFFLPGLGESKRYLQLGDALLPELDIRHAMAVIDKATVVVAPDTGFLHVAAALGKKCVGLYCPSDPERNGPFPSGKVVSCDCVFRGCFKRKCVSMCTDGIDPAHVVEKILDFE</sequence>
<dbReference type="AlphaFoldDB" id="A0A0S3QVU4"/>
<dbReference type="Proteomes" id="UP000063234">
    <property type="component" value="Chromosome"/>
</dbReference>
<dbReference type="Gene3D" id="3.40.50.2000">
    <property type="entry name" value="Glycogen Phosphorylase B"/>
    <property type="match status" value="2"/>
</dbReference>
<dbReference type="InterPro" id="IPR002201">
    <property type="entry name" value="Glyco_trans_9"/>
</dbReference>
<dbReference type="GO" id="GO:0009244">
    <property type="term" value="P:lipopolysaccharide core region biosynthetic process"/>
    <property type="evidence" value="ECO:0007669"/>
    <property type="project" value="TreeGrafter"/>
</dbReference>